<proteinExistence type="inferred from homology"/>
<dbReference type="InterPro" id="IPR029069">
    <property type="entry name" value="HotDog_dom_sf"/>
</dbReference>
<dbReference type="PANTHER" id="PTHR31793">
    <property type="entry name" value="4-HYDROXYBENZOYL-COA THIOESTERASE FAMILY MEMBER"/>
    <property type="match status" value="1"/>
</dbReference>
<comment type="caution">
    <text evidence="3">The sequence shown here is derived from an EMBL/GenBank/DDBJ whole genome shotgun (WGS) entry which is preliminary data.</text>
</comment>
<evidence type="ECO:0000256" key="1">
    <source>
        <dbReference type="ARBA" id="ARBA00005953"/>
    </source>
</evidence>
<reference evidence="3" key="1">
    <citation type="submission" date="2020-09" db="EMBL/GenBank/DDBJ databases">
        <title>Bacillus faecalis sp. nov., a moderately halophilic bacterium isolated from cow faeces.</title>
        <authorList>
            <person name="Jiang L."/>
            <person name="Lee J."/>
        </authorList>
    </citation>
    <scope>NUCLEOTIDE SEQUENCE</scope>
    <source>
        <strain evidence="3">AGMB 02131</strain>
    </source>
</reference>
<dbReference type="Gene3D" id="3.10.129.10">
    <property type="entry name" value="Hotdog Thioesterase"/>
    <property type="match status" value="1"/>
</dbReference>
<dbReference type="SUPFAM" id="SSF54637">
    <property type="entry name" value="Thioesterase/thiol ester dehydrase-isomerase"/>
    <property type="match status" value="1"/>
</dbReference>
<dbReference type="NCBIfam" id="TIGR00051">
    <property type="entry name" value="YbgC/FadM family acyl-CoA thioesterase"/>
    <property type="match status" value="1"/>
</dbReference>
<gene>
    <name evidence="3" type="ORF">IEO70_11200</name>
</gene>
<organism evidence="3 4">
    <name type="scientific">Peribacillus faecalis</name>
    <dbReference type="NCBI Taxonomy" id="2772559"/>
    <lineage>
        <taxon>Bacteria</taxon>
        <taxon>Bacillati</taxon>
        <taxon>Bacillota</taxon>
        <taxon>Bacilli</taxon>
        <taxon>Bacillales</taxon>
        <taxon>Bacillaceae</taxon>
        <taxon>Peribacillus</taxon>
    </lineage>
</organism>
<keyword evidence="2" id="KW-0378">Hydrolase</keyword>
<evidence type="ECO:0000256" key="2">
    <source>
        <dbReference type="ARBA" id="ARBA00022801"/>
    </source>
</evidence>
<dbReference type="Pfam" id="PF13279">
    <property type="entry name" value="4HBT_2"/>
    <property type="match status" value="1"/>
</dbReference>
<dbReference type="RefSeq" id="WP_190998465.1">
    <property type="nucleotide sequence ID" value="NZ_JACXSI010000024.1"/>
</dbReference>
<dbReference type="GO" id="GO:0047617">
    <property type="term" value="F:fatty acyl-CoA hydrolase activity"/>
    <property type="evidence" value="ECO:0007669"/>
    <property type="project" value="TreeGrafter"/>
</dbReference>
<evidence type="ECO:0000313" key="3">
    <source>
        <dbReference type="EMBL" id="MBD3108928.1"/>
    </source>
</evidence>
<dbReference type="PANTHER" id="PTHR31793:SF27">
    <property type="entry name" value="NOVEL THIOESTERASE SUPERFAMILY DOMAIN AND SAPOSIN A-TYPE DOMAIN CONTAINING PROTEIN (0610012H03RIK)"/>
    <property type="match status" value="1"/>
</dbReference>
<accession>A0A927CWI4</accession>
<keyword evidence="4" id="KW-1185">Reference proteome</keyword>
<dbReference type="Proteomes" id="UP000602076">
    <property type="component" value="Unassembled WGS sequence"/>
</dbReference>
<dbReference type="PIRSF" id="PIRSF003230">
    <property type="entry name" value="YbgC"/>
    <property type="match status" value="1"/>
</dbReference>
<dbReference type="AlphaFoldDB" id="A0A927CWI4"/>
<evidence type="ECO:0000313" key="4">
    <source>
        <dbReference type="Proteomes" id="UP000602076"/>
    </source>
</evidence>
<name>A0A927CWI4_9BACI</name>
<protein>
    <submittedName>
        <fullName evidence="3">Acyl-CoA thioesterase</fullName>
    </submittedName>
</protein>
<dbReference type="InterPro" id="IPR050563">
    <property type="entry name" value="4-hydroxybenzoyl-CoA_TE"/>
</dbReference>
<dbReference type="InterPro" id="IPR006684">
    <property type="entry name" value="YbgC/YbaW"/>
</dbReference>
<dbReference type="EMBL" id="JACXSI010000024">
    <property type="protein sequence ID" value="MBD3108928.1"/>
    <property type="molecule type" value="Genomic_DNA"/>
</dbReference>
<sequence>MRSFFEIDVFVRFCETDAAGHVNNASYFFYLEEARMKFFKEIGIDKFKKKQNFNFIVASTKCDFIKQAYSGQMLRLNARVSKIGKKSFVLEHEIKCAKTRELVAVGSTVLVCFDYDRQESIHMPQELAAELDKYLV</sequence>
<dbReference type="CDD" id="cd00586">
    <property type="entry name" value="4HBT"/>
    <property type="match status" value="1"/>
</dbReference>
<comment type="similarity">
    <text evidence="1">Belongs to the 4-hydroxybenzoyl-CoA thioesterase family.</text>
</comment>